<organism evidence="1 2">
    <name type="scientific">Paenarthrobacter nitroguajacolicus</name>
    <name type="common">Arthrobacter nitroguajacolicus</name>
    <dbReference type="NCBI Taxonomy" id="211146"/>
    <lineage>
        <taxon>Bacteria</taxon>
        <taxon>Bacillati</taxon>
        <taxon>Actinomycetota</taxon>
        <taxon>Actinomycetes</taxon>
        <taxon>Micrococcales</taxon>
        <taxon>Micrococcaceae</taxon>
        <taxon>Paenarthrobacter</taxon>
    </lineage>
</organism>
<proteinExistence type="predicted"/>
<comment type="caution">
    <text evidence="1">The sequence shown here is derived from an EMBL/GenBank/DDBJ whole genome shotgun (WGS) entry which is preliminary data.</text>
</comment>
<evidence type="ECO:0000313" key="1">
    <source>
        <dbReference type="EMBL" id="TVU61591.1"/>
    </source>
</evidence>
<gene>
    <name evidence="1" type="ORF">FQP90_13705</name>
</gene>
<evidence type="ECO:0000313" key="2">
    <source>
        <dbReference type="Proteomes" id="UP000316500"/>
    </source>
</evidence>
<sequence length="126" mass="13536">MTATGIPALLEPIQNRLNAATPGPWEVIDFHEGFRRMEPLYGVVNIDPRKPVMAADKQLTVQVEEGEREDAEFIAAAPMDQARLLAAVQAVVAEIEDTDLETNEAQQGDLADRILSAVAAALGGEA</sequence>
<protein>
    <submittedName>
        <fullName evidence="1">Uncharacterized protein</fullName>
    </submittedName>
</protein>
<dbReference type="EMBL" id="VNFK01000010">
    <property type="protein sequence ID" value="TVU61591.1"/>
    <property type="molecule type" value="Genomic_DNA"/>
</dbReference>
<accession>A0A558GXH9</accession>
<reference evidence="1 2" key="1">
    <citation type="submission" date="2019-07" db="EMBL/GenBank/DDBJ databases">
        <title>Diversity of Bacteria from Kongsfjorden, Arctic.</title>
        <authorList>
            <person name="Yu Y."/>
        </authorList>
    </citation>
    <scope>NUCLEOTIDE SEQUENCE [LARGE SCALE GENOMIC DNA]</scope>
    <source>
        <strain evidence="1 2">SM1928</strain>
    </source>
</reference>
<dbReference type="Proteomes" id="UP000316500">
    <property type="component" value="Unassembled WGS sequence"/>
</dbReference>
<dbReference type="RefSeq" id="WP_144651390.1">
    <property type="nucleotide sequence ID" value="NZ_VNFK01000010.1"/>
</dbReference>
<dbReference type="AlphaFoldDB" id="A0A558GXH9"/>
<name>A0A558GXH9_PAENT</name>